<accession>A0A2K8U4N6</accession>
<evidence type="ECO:0000313" key="2">
    <source>
        <dbReference type="EMBL" id="AUB80532.1"/>
    </source>
</evidence>
<dbReference type="RefSeq" id="WP_100918329.1">
    <property type="nucleotide sequence ID" value="NZ_CP020370.1"/>
</dbReference>
<evidence type="ECO:0000313" key="3">
    <source>
        <dbReference type="Proteomes" id="UP000232638"/>
    </source>
</evidence>
<proteinExistence type="predicted"/>
<dbReference type="InterPro" id="IPR008538">
    <property type="entry name" value="Uma2"/>
</dbReference>
<dbReference type="OrthoDB" id="9799703at2"/>
<dbReference type="PANTHER" id="PTHR34107:SF1">
    <property type="entry name" value="SLL0198 PROTEIN"/>
    <property type="match status" value="1"/>
</dbReference>
<dbReference type="KEGG" id="tsy:THSYN_05920"/>
<evidence type="ECO:0000259" key="1">
    <source>
        <dbReference type="Pfam" id="PF05685"/>
    </source>
</evidence>
<dbReference type="Proteomes" id="UP000232638">
    <property type="component" value="Chromosome"/>
</dbReference>
<dbReference type="AlphaFoldDB" id="A0A2K8U4N6"/>
<feature type="domain" description="Putative restriction endonuclease" evidence="1">
    <location>
        <begin position="25"/>
        <end position="193"/>
    </location>
</feature>
<dbReference type="PANTHER" id="PTHR34107">
    <property type="entry name" value="SLL0198 PROTEIN-RELATED"/>
    <property type="match status" value="1"/>
</dbReference>
<dbReference type="EMBL" id="CP020370">
    <property type="protein sequence ID" value="AUB80532.1"/>
    <property type="molecule type" value="Genomic_DNA"/>
</dbReference>
<dbReference type="SUPFAM" id="SSF52980">
    <property type="entry name" value="Restriction endonuclease-like"/>
    <property type="match status" value="1"/>
</dbReference>
<dbReference type="InterPro" id="IPR012296">
    <property type="entry name" value="Nuclease_put_TT1808"/>
</dbReference>
<protein>
    <recommendedName>
        <fullName evidence="1">Putative restriction endonuclease domain-containing protein</fullName>
    </recommendedName>
</protein>
<gene>
    <name evidence="2" type="ORF">THSYN_05920</name>
</gene>
<dbReference type="Pfam" id="PF05685">
    <property type="entry name" value="Uma2"/>
    <property type="match status" value="1"/>
</dbReference>
<sequence>MGYTQDLPRVDLHVPPSIRLDDDLFFALCQANRDCRIERTAEGDIQIMPPTGGLTGKRNCDLIVDVGLWARQDGRGLAFDSSTGYTLPNGAVRSPDCSWVLRERLARLTAQEQQKFLPLAPDFVIELASPTDERADLIAKMREYQSNGVRLGWLILPVQRQVYSYLERGPGQRLDHPDTLTNEAILPGLTLSLSGIWAAGF</sequence>
<organism evidence="2 3">
    <name type="scientific">Candidatus Thiodictyon syntrophicum</name>
    <dbReference type="NCBI Taxonomy" id="1166950"/>
    <lineage>
        <taxon>Bacteria</taxon>
        <taxon>Pseudomonadati</taxon>
        <taxon>Pseudomonadota</taxon>
        <taxon>Gammaproteobacteria</taxon>
        <taxon>Chromatiales</taxon>
        <taxon>Chromatiaceae</taxon>
        <taxon>Thiodictyon</taxon>
    </lineage>
</organism>
<dbReference type="CDD" id="cd06260">
    <property type="entry name" value="DUF820-like"/>
    <property type="match status" value="1"/>
</dbReference>
<reference evidence="2 3" key="1">
    <citation type="submission" date="2017-03" db="EMBL/GenBank/DDBJ databases">
        <title>Complete genome sequence of Candidatus 'Thiodictyon syntrophicum' sp. nov. strain Cad16T, a photolithoautotroph purple sulfur bacterium isolated from an alpine meromictic lake.</title>
        <authorList>
            <person name="Luedin S.M."/>
            <person name="Pothier J.F."/>
            <person name="Danza F."/>
            <person name="Storelli N."/>
            <person name="Wittwer M."/>
            <person name="Tonolla M."/>
        </authorList>
    </citation>
    <scope>NUCLEOTIDE SEQUENCE [LARGE SCALE GENOMIC DNA]</scope>
    <source>
        <strain evidence="2 3">Cad16T</strain>
    </source>
</reference>
<keyword evidence="3" id="KW-1185">Reference proteome</keyword>
<name>A0A2K8U4N6_9GAMM</name>
<dbReference type="InterPro" id="IPR011335">
    <property type="entry name" value="Restrct_endonuc-II-like"/>
</dbReference>
<dbReference type="Gene3D" id="3.90.1570.10">
    <property type="entry name" value="tt1808, chain A"/>
    <property type="match status" value="1"/>
</dbReference>